<accession>A0A6C0CWE9</accession>
<reference evidence="1" key="1">
    <citation type="journal article" date="2020" name="Nature">
        <title>Giant virus diversity and host interactions through global metagenomics.</title>
        <authorList>
            <person name="Schulz F."/>
            <person name="Roux S."/>
            <person name="Paez-Espino D."/>
            <person name="Jungbluth S."/>
            <person name="Walsh D.A."/>
            <person name="Denef V.J."/>
            <person name="McMahon K.D."/>
            <person name="Konstantinidis K.T."/>
            <person name="Eloe-Fadrosh E.A."/>
            <person name="Kyrpides N.C."/>
            <person name="Woyke T."/>
        </authorList>
    </citation>
    <scope>NUCLEOTIDE SEQUENCE</scope>
    <source>
        <strain evidence="1">GVMAG-M-3300023109-53</strain>
    </source>
</reference>
<sequence length="101" mass="11735">MSEVSLEEIMNLLKEREKKIGTMEATTKNSREKLKKINQDLKKQESILFNILSTIQEDEMELTEIDSVQTPNIDDIFPKIEKVQESLRKSRNSLANLIRKG</sequence>
<name>A0A6C0CWE9_9ZZZZ</name>
<protein>
    <submittedName>
        <fullName evidence="1">Uncharacterized protein</fullName>
    </submittedName>
</protein>
<organism evidence="1">
    <name type="scientific">viral metagenome</name>
    <dbReference type="NCBI Taxonomy" id="1070528"/>
    <lineage>
        <taxon>unclassified sequences</taxon>
        <taxon>metagenomes</taxon>
        <taxon>organismal metagenomes</taxon>
    </lineage>
</organism>
<dbReference type="AlphaFoldDB" id="A0A6C0CWE9"/>
<proteinExistence type="predicted"/>
<evidence type="ECO:0000313" key="1">
    <source>
        <dbReference type="EMBL" id="QHT08577.1"/>
    </source>
</evidence>
<dbReference type="EMBL" id="MN739499">
    <property type="protein sequence ID" value="QHT08577.1"/>
    <property type="molecule type" value="Genomic_DNA"/>
</dbReference>